<comment type="caution">
    <text evidence="2">The sequence shown here is derived from an EMBL/GenBank/DDBJ whole genome shotgun (WGS) entry which is preliminary data.</text>
</comment>
<evidence type="ECO:0000313" key="2">
    <source>
        <dbReference type="EMBL" id="RDU69976.1"/>
    </source>
</evidence>
<feature type="transmembrane region" description="Helical" evidence="1">
    <location>
        <begin position="6"/>
        <end position="25"/>
    </location>
</feature>
<keyword evidence="1" id="KW-1133">Transmembrane helix</keyword>
<dbReference type="Proteomes" id="UP000257067">
    <property type="component" value="Unassembled WGS sequence"/>
</dbReference>
<sequence>MLLEALVSLLIFTLIVSLSFFLISLKKPSVFSPTLAQQRQIHTLKTQQLQSGEIKLEFKIGEWYLKNERYLLIQDVL</sequence>
<keyword evidence="1" id="KW-0472">Membrane</keyword>
<proteinExistence type="predicted"/>
<reference evidence="2 3" key="1">
    <citation type="submission" date="2018-04" db="EMBL/GenBank/DDBJ databases">
        <title>Novel Campyloabacter and Helicobacter Species and Strains.</title>
        <authorList>
            <person name="Mannion A.J."/>
            <person name="Shen Z."/>
            <person name="Fox J.G."/>
        </authorList>
    </citation>
    <scope>NUCLEOTIDE SEQUENCE [LARGE SCALE GENOMIC DNA]</scope>
    <source>
        <strain evidence="2 3">ATCC 700242</strain>
    </source>
</reference>
<organism evidence="2 3">
    <name type="scientific">Helicobacter cholecystus</name>
    <dbReference type="NCBI Taxonomy" id="45498"/>
    <lineage>
        <taxon>Bacteria</taxon>
        <taxon>Pseudomonadati</taxon>
        <taxon>Campylobacterota</taxon>
        <taxon>Epsilonproteobacteria</taxon>
        <taxon>Campylobacterales</taxon>
        <taxon>Helicobacteraceae</taxon>
        <taxon>Helicobacter</taxon>
    </lineage>
</organism>
<dbReference type="EMBL" id="NXLU01000001">
    <property type="protein sequence ID" value="RDU69976.1"/>
    <property type="molecule type" value="Genomic_DNA"/>
</dbReference>
<dbReference type="AlphaFoldDB" id="A0A3D8IYA8"/>
<accession>A0A3D8IYA8</accession>
<protein>
    <submittedName>
        <fullName evidence="2">Uncharacterized protein</fullName>
    </submittedName>
</protein>
<keyword evidence="1" id="KW-0812">Transmembrane</keyword>
<gene>
    <name evidence="2" type="ORF">CQA62_00765</name>
</gene>
<evidence type="ECO:0000256" key="1">
    <source>
        <dbReference type="SAM" id="Phobius"/>
    </source>
</evidence>
<name>A0A3D8IYA8_9HELI</name>
<keyword evidence="3" id="KW-1185">Reference proteome</keyword>
<evidence type="ECO:0000313" key="3">
    <source>
        <dbReference type="Proteomes" id="UP000257067"/>
    </source>
</evidence>